<sequence length="151" mass="17890">CRLTKFENTTIATIELNRYRQKSNNEINNEIQILDAEYKKEISRGRPLKGEIRKLNVSSMEKVAKSLGVSLTKAKKIKSVGRYEPQLLQKIDMGIISLQKAYNYVQTKYKNKDMDRKYSEHHFKSHMNRLLKRHNPPREITEKIVEDFYND</sequence>
<feature type="non-terminal residue" evidence="1">
    <location>
        <position position="1"/>
    </location>
</feature>
<name>A0A382Q860_9ZZZZ</name>
<protein>
    <submittedName>
        <fullName evidence="1">Uncharacterized protein</fullName>
    </submittedName>
</protein>
<gene>
    <name evidence="1" type="ORF">METZ01_LOCUS334004</name>
</gene>
<proteinExistence type="predicted"/>
<reference evidence="1" key="1">
    <citation type="submission" date="2018-05" db="EMBL/GenBank/DDBJ databases">
        <authorList>
            <person name="Lanie J.A."/>
            <person name="Ng W.-L."/>
            <person name="Kazmierczak K.M."/>
            <person name="Andrzejewski T.M."/>
            <person name="Davidsen T.M."/>
            <person name="Wayne K.J."/>
            <person name="Tettelin H."/>
            <person name="Glass J.I."/>
            <person name="Rusch D."/>
            <person name="Podicherti R."/>
            <person name="Tsui H.-C.T."/>
            <person name="Winkler M.E."/>
        </authorList>
    </citation>
    <scope>NUCLEOTIDE SEQUENCE</scope>
</reference>
<accession>A0A382Q860</accession>
<dbReference type="AlphaFoldDB" id="A0A382Q860"/>
<dbReference type="EMBL" id="UINC01112305">
    <property type="protein sequence ID" value="SVC81150.1"/>
    <property type="molecule type" value="Genomic_DNA"/>
</dbReference>
<evidence type="ECO:0000313" key="1">
    <source>
        <dbReference type="EMBL" id="SVC81150.1"/>
    </source>
</evidence>
<organism evidence="1">
    <name type="scientific">marine metagenome</name>
    <dbReference type="NCBI Taxonomy" id="408172"/>
    <lineage>
        <taxon>unclassified sequences</taxon>
        <taxon>metagenomes</taxon>
        <taxon>ecological metagenomes</taxon>
    </lineage>
</organism>